<keyword evidence="2" id="KW-1185">Reference proteome</keyword>
<sequence>MLDNPLEKISSSVRRAAALPKLENRRPCAAAETARIRERFVLHRVLHDGRATEAELYYVGVEPIAIRCYVGTLTRHSAGPRSVASNFTFPDRR</sequence>
<gene>
    <name evidence="1" type="ORF">NTJ_05191</name>
</gene>
<dbReference type="EMBL" id="AP028911">
    <property type="protein sequence ID" value="BES92381.1"/>
    <property type="molecule type" value="Genomic_DNA"/>
</dbReference>
<reference evidence="1 2" key="1">
    <citation type="submission" date="2023-09" db="EMBL/GenBank/DDBJ databases">
        <title>Nesidiocoris tenuis whole genome shotgun sequence.</title>
        <authorList>
            <person name="Shibata T."/>
            <person name="Shimoda M."/>
            <person name="Kobayashi T."/>
            <person name="Uehara T."/>
        </authorList>
    </citation>
    <scope>NUCLEOTIDE SEQUENCE [LARGE SCALE GENOMIC DNA]</scope>
    <source>
        <strain evidence="1 2">Japan</strain>
    </source>
</reference>
<evidence type="ECO:0000313" key="2">
    <source>
        <dbReference type="Proteomes" id="UP001307889"/>
    </source>
</evidence>
<name>A0ABN7AJF0_9HEMI</name>
<protein>
    <submittedName>
        <fullName evidence="1">Uncharacterized protein</fullName>
    </submittedName>
</protein>
<dbReference type="Proteomes" id="UP001307889">
    <property type="component" value="Chromosome 3"/>
</dbReference>
<accession>A0ABN7AJF0</accession>
<organism evidence="1 2">
    <name type="scientific">Nesidiocoris tenuis</name>
    <dbReference type="NCBI Taxonomy" id="355587"/>
    <lineage>
        <taxon>Eukaryota</taxon>
        <taxon>Metazoa</taxon>
        <taxon>Ecdysozoa</taxon>
        <taxon>Arthropoda</taxon>
        <taxon>Hexapoda</taxon>
        <taxon>Insecta</taxon>
        <taxon>Pterygota</taxon>
        <taxon>Neoptera</taxon>
        <taxon>Paraneoptera</taxon>
        <taxon>Hemiptera</taxon>
        <taxon>Heteroptera</taxon>
        <taxon>Panheteroptera</taxon>
        <taxon>Cimicomorpha</taxon>
        <taxon>Miridae</taxon>
        <taxon>Dicyphina</taxon>
        <taxon>Nesidiocoris</taxon>
    </lineage>
</organism>
<evidence type="ECO:0000313" key="1">
    <source>
        <dbReference type="EMBL" id="BES92381.1"/>
    </source>
</evidence>
<proteinExistence type="predicted"/>